<dbReference type="AlphaFoldDB" id="B6BK19"/>
<comment type="caution">
    <text evidence="1">The sequence shown here is derived from an EMBL/GenBank/DDBJ whole genome shotgun (WGS) entry which is preliminary data.</text>
</comment>
<dbReference type="OrthoDB" id="5348436at2"/>
<dbReference type="Proteomes" id="UP000006431">
    <property type="component" value="Unassembled WGS sequence"/>
</dbReference>
<dbReference type="STRING" id="929558.SMGD1_2587"/>
<keyword evidence="2" id="KW-1185">Reference proteome</keyword>
<accession>H1FS29</accession>
<accession>B6BK19</accession>
<evidence type="ECO:0000313" key="2">
    <source>
        <dbReference type="Proteomes" id="UP000006431"/>
    </source>
</evidence>
<gene>
    <name evidence="1" type="ORF">SMGD1_2587</name>
</gene>
<organism evidence="1 2">
    <name type="scientific">Sulfurimonas gotlandica (strain DSM 19862 / JCM 16533 / GD1)</name>
    <dbReference type="NCBI Taxonomy" id="929558"/>
    <lineage>
        <taxon>Bacteria</taxon>
        <taxon>Pseudomonadati</taxon>
        <taxon>Campylobacterota</taxon>
        <taxon>Epsilonproteobacteria</taxon>
        <taxon>Campylobacterales</taxon>
        <taxon>Sulfurimonadaceae</taxon>
        <taxon>Sulfurimonas</taxon>
    </lineage>
</organism>
<dbReference type="HOGENOM" id="CLU_734967_0_0_7"/>
<dbReference type="eggNOG" id="ENOG502ZM1W">
    <property type="taxonomic scope" value="Bacteria"/>
</dbReference>
<name>B6BK19_SULGG</name>
<sequence>MLEISKSIQTLDDSDIGDNIFHYEYNVKHLLSLIKKGVDEEDTLFLSSYRSFEGEVYENFIYEKLLRYAEENDNIEKFILKGFHQGRQKAHANTLSISEKQQIVYRTKSREISEFDAMLITKDKELYFVEMTLVKSVLKLRKRLRKKRALLETIFPDYDIKALIILNEGATGTRQFPSFCKVWFTDEFSAKNVLDYIKDPDARELAPISRVKSPKMIEAHSLKLYQFRYYNTMSWITKTIRSNKQHILDMSFLMKDTIQRYHDLYNKFYIGYLSVENAKNLLNLNEEYEENQRVVVALEKKYTDEIVLTYYIQKGRKNLYLYSFDDGKIIKEKKDPYGITVTEVFHMNKMMDNSYELNISNIKIIKKLLKERFERDLNSNKS</sequence>
<dbReference type="RefSeq" id="WP_008337225.1">
    <property type="nucleotide sequence ID" value="NZ_AFRZ01000001.1"/>
</dbReference>
<reference evidence="1 2" key="1">
    <citation type="journal article" date="2012" name="Proc. Natl. Acad. Sci. U.S.A.">
        <title>Genome and physiology of a model Epsilonproteobacterium responsible for sulfide detoxification in marine oxygen depletion zones.</title>
        <authorList>
            <person name="Grote J."/>
            <person name="Schott T."/>
            <person name="Bruckner C.G."/>
            <person name="Glockner F.O."/>
            <person name="Jost G."/>
            <person name="Teeling H."/>
            <person name="Labrenz M."/>
            <person name="Jurgens K."/>
        </authorList>
    </citation>
    <scope>NUCLEOTIDE SEQUENCE [LARGE SCALE GENOMIC DNA]</scope>
    <source>
        <strain evidence="1 2">GD1</strain>
    </source>
</reference>
<proteinExistence type="predicted"/>
<dbReference type="EMBL" id="AFRZ01000001">
    <property type="protein sequence ID" value="EHP31109.1"/>
    <property type="molecule type" value="Genomic_DNA"/>
</dbReference>
<dbReference type="PATRIC" id="fig|929558.5.peg.2576"/>
<protein>
    <submittedName>
        <fullName evidence="1">Uncharacterized protein</fullName>
    </submittedName>
</protein>
<evidence type="ECO:0000313" key="1">
    <source>
        <dbReference type="EMBL" id="EHP31109.1"/>
    </source>
</evidence>